<dbReference type="AlphaFoldDB" id="A0AAD5DY13"/>
<protein>
    <submittedName>
        <fullName evidence="2">Uncharacterized protein</fullName>
    </submittedName>
</protein>
<dbReference type="PANTHER" id="PTHR38585:SF1">
    <property type="entry name" value="TRANSMEMBRANE PROTEIN"/>
    <property type="match status" value="1"/>
</dbReference>
<sequence>MSRKGEHELIVACREAGRQLAATFQPVVPFLLQAGVSMAAYTGGLAAAQAAGMALRVSCATPIAGPIGGLLGVGLASAASGQASIKCRQYLQDKQNPLLQPWKGVRAEDLLVDAVLGIAMFKVMGGRFRSVMPSDLSKVGAIARESLPATHAEYATDASRVELARYFRRDGCHHCGTRRGKVIGDHMPPNKYVKQYIATAKRSLLSNPYMRQMASALNIQTGTPRQRYYPQCTSCMQKQSSAIRNDKKVLVFHQVLHHGGRSQSWHYAGALLGMRHYSSTSSSGSSSAKDSNGRRR</sequence>
<dbReference type="EMBL" id="JADXDR010000025">
    <property type="protein sequence ID" value="KAI7844658.1"/>
    <property type="molecule type" value="Genomic_DNA"/>
</dbReference>
<reference evidence="2" key="1">
    <citation type="submission" date="2020-11" db="EMBL/GenBank/DDBJ databases">
        <title>Chlorella ohadii genome sequencing and assembly.</title>
        <authorList>
            <person name="Murik O."/>
            <person name="Treves H."/>
            <person name="Kedem I."/>
            <person name="Shotland Y."/>
            <person name="Kaplan A."/>
        </authorList>
    </citation>
    <scope>NUCLEOTIDE SEQUENCE</scope>
    <source>
        <strain evidence="2">1</strain>
    </source>
</reference>
<organism evidence="2 3">
    <name type="scientific">Chlorella ohadii</name>
    <dbReference type="NCBI Taxonomy" id="2649997"/>
    <lineage>
        <taxon>Eukaryota</taxon>
        <taxon>Viridiplantae</taxon>
        <taxon>Chlorophyta</taxon>
        <taxon>core chlorophytes</taxon>
        <taxon>Trebouxiophyceae</taxon>
        <taxon>Chlorellales</taxon>
        <taxon>Chlorellaceae</taxon>
        <taxon>Chlorella clade</taxon>
        <taxon>Chlorella</taxon>
    </lineage>
</organism>
<feature type="region of interest" description="Disordered" evidence="1">
    <location>
        <begin position="277"/>
        <end position="296"/>
    </location>
</feature>
<gene>
    <name evidence="2" type="ORF">COHA_001747</name>
</gene>
<evidence type="ECO:0000313" key="3">
    <source>
        <dbReference type="Proteomes" id="UP001205105"/>
    </source>
</evidence>
<comment type="caution">
    <text evidence="2">The sequence shown here is derived from an EMBL/GenBank/DDBJ whole genome shotgun (WGS) entry which is preliminary data.</text>
</comment>
<dbReference type="Proteomes" id="UP001205105">
    <property type="component" value="Unassembled WGS sequence"/>
</dbReference>
<name>A0AAD5DY13_9CHLO</name>
<keyword evidence="3" id="KW-1185">Reference proteome</keyword>
<evidence type="ECO:0000256" key="1">
    <source>
        <dbReference type="SAM" id="MobiDB-lite"/>
    </source>
</evidence>
<feature type="compositionally biased region" description="Low complexity" evidence="1">
    <location>
        <begin position="278"/>
        <end position="287"/>
    </location>
</feature>
<accession>A0AAD5DY13</accession>
<evidence type="ECO:0000313" key="2">
    <source>
        <dbReference type="EMBL" id="KAI7844658.1"/>
    </source>
</evidence>
<proteinExistence type="predicted"/>
<dbReference type="PANTHER" id="PTHR38585">
    <property type="entry name" value="TRANSMEMBRANE PROTEIN"/>
    <property type="match status" value="1"/>
</dbReference>